<dbReference type="Proteomes" id="UP001175227">
    <property type="component" value="Unassembled WGS sequence"/>
</dbReference>
<protein>
    <submittedName>
        <fullName evidence="1">Uncharacterized protein</fullName>
    </submittedName>
</protein>
<dbReference type="AlphaFoldDB" id="A0AA39P8K7"/>
<comment type="caution">
    <text evidence="1">The sequence shown here is derived from an EMBL/GenBank/DDBJ whole genome shotgun (WGS) entry which is preliminary data.</text>
</comment>
<sequence length="120" mass="13199">MSSLSLALSVMPDLQYQSESSGLVEFPQYTPSYGVIDNQATGDHFFGNSLHDHPQTPSMNSHLHINPSTYACPPETHPGHAYFPQAGSMSYYGGSQPSDDLTHLCAKSNHYKTRIMLIPN</sequence>
<keyword evidence="2" id="KW-1185">Reference proteome</keyword>
<proteinExistence type="predicted"/>
<evidence type="ECO:0000313" key="1">
    <source>
        <dbReference type="EMBL" id="KAK0479315.1"/>
    </source>
</evidence>
<accession>A0AA39P8K7</accession>
<name>A0AA39P8K7_9AGAR</name>
<organism evidence="1 2">
    <name type="scientific">Armillaria novae-zelandiae</name>
    <dbReference type="NCBI Taxonomy" id="153914"/>
    <lineage>
        <taxon>Eukaryota</taxon>
        <taxon>Fungi</taxon>
        <taxon>Dikarya</taxon>
        <taxon>Basidiomycota</taxon>
        <taxon>Agaricomycotina</taxon>
        <taxon>Agaricomycetes</taxon>
        <taxon>Agaricomycetidae</taxon>
        <taxon>Agaricales</taxon>
        <taxon>Marasmiineae</taxon>
        <taxon>Physalacriaceae</taxon>
        <taxon>Armillaria</taxon>
    </lineage>
</organism>
<dbReference type="EMBL" id="JAUEPR010000012">
    <property type="protein sequence ID" value="KAK0479315.1"/>
    <property type="molecule type" value="Genomic_DNA"/>
</dbReference>
<reference evidence="1" key="1">
    <citation type="submission" date="2023-06" db="EMBL/GenBank/DDBJ databases">
        <authorList>
            <consortium name="Lawrence Berkeley National Laboratory"/>
            <person name="Ahrendt S."/>
            <person name="Sahu N."/>
            <person name="Indic B."/>
            <person name="Wong-Bajracharya J."/>
            <person name="Merenyi Z."/>
            <person name="Ke H.-M."/>
            <person name="Monk M."/>
            <person name="Kocsube S."/>
            <person name="Drula E."/>
            <person name="Lipzen A."/>
            <person name="Balint B."/>
            <person name="Henrissat B."/>
            <person name="Andreopoulos B."/>
            <person name="Martin F.M."/>
            <person name="Harder C.B."/>
            <person name="Rigling D."/>
            <person name="Ford K.L."/>
            <person name="Foster G.D."/>
            <person name="Pangilinan J."/>
            <person name="Papanicolaou A."/>
            <person name="Barry K."/>
            <person name="LaButti K."/>
            <person name="Viragh M."/>
            <person name="Koriabine M."/>
            <person name="Yan M."/>
            <person name="Riley R."/>
            <person name="Champramary S."/>
            <person name="Plett K.L."/>
            <person name="Tsai I.J."/>
            <person name="Slot J."/>
            <person name="Sipos G."/>
            <person name="Plett J."/>
            <person name="Nagy L.G."/>
            <person name="Grigoriev I.V."/>
        </authorList>
    </citation>
    <scope>NUCLEOTIDE SEQUENCE</scope>
    <source>
        <strain evidence="1">ICMP 16352</strain>
    </source>
</reference>
<evidence type="ECO:0000313" key="2">
    <source>
        <dbReference type="Proteomes" id="UP001175227"/>
    </source>
</evidence>
<gene>
    <name evidence="1" type="ORF">IW261DRAFT_1420039</name>
</gene>